<dbReference type="AlphaFoldDB" id="A0AAV2GID0"/>
<name>A0AAV2GID0_9ROSI</name>
<feature type="region of interest" description="Disordered" evidence="1">
    <location>
        <begin position="1"/>
        <end position="50"/>
    </location>
</feature>
<dbReference type="Proteomes" id="UP001497516">
    <property type="component" value="Chromosome 9"/>
</dbReference>
<protein>
    <recommendedName>
        <fullName evidence="2">Transposase MuDR plant domain-containing protein</fullName>
    </recommendedName>
</protein>
<evidence type="ECO:0000313" key="3">
    <source>
        <dbReference type="EMBL" id="CAL1410404.1"/>
    </source>
</evidence>
<organism evidence="3 4">
    <name type="scientific">Linum trigynum</name>
    <dbReference type="NCBI Taxonomy" id="586398"/>
    <lineage>
        <taxon>Eukaryota</taxon>
        <taxon>Viridiplantae</taxon>
        <taxon>Streptophyta</taxon>
        <taxon>Embryophyta</taxon>
        <taxon>Tracheophyta</taxon>
        <taxon>Spermatophyta</taxon>
        <taxon>Magnoliopsida</taxon>
        <taxon>eudicotyledons</taxon>
        <taxon>Gunneridae</taxon>
        <taxon>Pentapetalae</taxon>
        <taxon>rosids</taxon>
        <taxon>fabids</taxon>
        <taxon>Malpighiales</taxon>
        <taxon>Linaceae</taxon>
        <taxon>Linum</taxon>
    </lineage>
</organism>
<sequence length="279" mass="32384">MESGFEEVREDSSRRKSRKGVEVGSDYYKEDGNNYVYSEEEDLSDGDNDQFEEYVNHYVEADMGSFKSGSGQPEVVEEKIEDVDSNDCKSIVSSDSDDGYQVEEFRVDRDMEAPKFVASQKFSSFAVLKEAIKQHTFIEKRPIKFKKHDKIRLQAVCESLCNWYIWASKMSLEDSVQIKKCKVVHIPDFRKTFKVKYAMTKFLGAKLARKVVVDLTMSRALVKKQCQRRLQRKCVRHEGLPNKEGKHRADSWQLEGSIHVLVSLWRGDEKEQPQLNGYH</sequence>
<keyword evidence="4" id="KW-1185">Reference proteome</keyword>
<evidence type="ECO:0000313" key="4">
    <source>
        <dbReference type="Proteomes" id="UP001497516"/>
    </source>
</evidence>
<gene>
    <name evidence="3" type="ORF">LTRI10_LOCUS49827</name>
</gene>
<feature type="domain" description="Transposase MuDR plant" evidence="2">
    <location>
        <begin position="119"/>
        <end position="178"/>
    </location>
</feature>
<evidence type="ECO:0000259" key="2">
    <source>
        <dbReference type="Pfam" id="PF03108"/>
    </source>
</evidence>
<proteinExistence type="predicted"/>
<dbReference type="Pfam" id="PF03108">
    <property type="entry name" value="DBD_Tnp_Mut"/>
    <property type="match status" value="1"/>
</dbReference>
<accession>A0AAV2GID0</accession>
<feature type="compositionally biased region" description="Acidic residues" evidence="1">
    <location>
        <begin position="38"/>
        <end position="50"/>
    </location>
</feature>
<dbReference type="InterPro" id="IPR004332">
    <property type="entry name" value="Transposase_MuDR"/>
</dbReference>
<feature type="compositionally biased region" description="Basic and acidic residues" evidence="1">
    <location>
        <begin position="1"/>
        <end position="14"/>
    </location>
</feature>
<evidence type="ECO:0000256" key="1">
    <source>
        <dbReference type="SAM" id="MobiDB-lite"/>
    </source>
</evidence>
<reference evidence="3 4" key="1">
    <citation type="submission" date="2024-04" db="EMBL/GenBank/DDBJ databases">
        <authorList>
            <person name="Fracassetti M."/>
        </authorList>
    </citation>
    <scope>NUCLEOTIDE SEQUENCE [LARGE SCALE GENOMIC DNA]</scope>
</reference>
<dbReference type="EMBL" id="OZ034822">
    <property type="protein sequence ID" value="CAL1410404.1"/>
    <property type="molecule type" value="Genomic_DNA"/>
</dbReference>